<reference evidence="3 4" key="1">
    <citation type="submission" date="2024-10" db="EMBL/GenBank/DDBJ databases">
        <title>Updated reference genomes for cyclostephanoid diatoms.</title>
        <authorList>
            <person name="Roberts W.R."/>
            <person name="Alverson A.J."/>
        </authorList>
    </citation>
    <scope>NUCLEOTIDE SEQUENCE [LARGE SCALE GENOMIC DNA]</scope>
    <source>
        <strain evidence="3 4">AJA010-31</strain>
    </source>
</reference>
<dbReference type="EMBL" id="JALLPJ020001393">
    <property type="protein sequence ID" value="KAL3765942.1"/>
    <property type="molecule type" value="Genomic_DNA"/>
</dbReference>
<dbReference type="Proteomes" id="UP001530400">
    <property type="component" value="Unassembled WGS sequence"/>
</dbReference>
<sequence>MEPQIEKANEAASMVESNAAAATAALKENTESPSGLLIGKNDILFGRGGLTNRHYGNKKYRDVINEFRQEYVDARKVEKPRVAKRVVKKILSPDFADSPVRFLKRDDTNGLWVEVDAHEASYKVSQALREKTRWSCMKGKGSDSDEQIRTSVAVALKLEVETPTKKRAIDGGEETSGKKVLKIETTNKETGETKVKKIEVGGCKQETAYQPQAEAKQPNNPETSVTEIKLKLPDIVPRASEISVPPLGSSGSIIPSDGSMPTDADVLFGRGGRTNHHPGNVRLRTIVDHYKYGYEAARKTDKPRYAKAIVQALREHSTPSRFLRMNEATNQWEDVGDRRAAEKVSQTLREKEKSSPKKDQHHVNPAASPVALI</sequence>
<dbReference type="AlphaFoldDB" id="A0ABD3MQK1"/>
<name>A0ABD3MQK1_9STRA</name>
<feature type="domain" description="DUF6824" evidence="2">
    <location>
        <begin position="42"/>
        <end position="130"/>
    </location>
</feature>
<evidence type="ECO:0000256" key="1">
    <source>
        <dbReference type="SAM" id="MobiDB-lite"/>
    </source>
</evidence>
<evidence type="ECO:0000259" key="2">
    <source>
        <dbReference type="Pfam" id="PF20710"/>
    </source>
</evidence>
<feature type="compositionally biased region" description="Basic and acidic residues" evidence="1">
    <location>
        <begin position="335"/>
        <end position="362"/>
    </location>
</feature>
<feature type="region of interest" description="Disordered" evidence="1">
    <location>
        <begin position="333"/>
        <end position="373"/>
    </location>
</feature>
<dbReference type="Pfam" id="PF20710">
    <property type="entry name" value="DUF6824"/>
    <property type="match status" value="2"/>
</dbReference>
<proteinExistence type="predicted"/>
<accession>A0ABD3MQK1</accession>
<organism evidence="3 4">
    <name type="scientific">Cyclotella atomus</name>
    <dbReference type="NCBI Taxonomy" id="382360"/>
    <lineage>
        <taxon>Eukaryota</taxon>
        <taxon>Sar</taxon>
        <taxon>Stramenopiles</taxon>
        <taxon>Ochrophyta</taxon>
        <taxon>Bacillariophyta</taxon>
        <taxon>Coscinodiscophyceae</taxon>
        <taxon>Thalassiosirophycidae</taxon>
        <taxon>Stephanodiscales</taxon>
        <taxon>Stephanodiscaceae</taxon>
        <taxon>Cyclotella</taxon>
    </lineage>
</organism>
<dbReference type="InterPro" id="IPR049227">
    <property type="entry name" value="DUF6824"/>
</dbReference>
<gene>
    <name evidence="3" type="ORF">ACHAWO_005891</name>
</gene>
<feature type="domain" description="DUF6824" evidence="2">
    <location>
        <begin position="265"/>
        <end position="350"/>
    </location>
</feature>
<protein>
    <recommendedName>
        <fullName evidence="2">DUF6824 domain-containing protein</fullName>
    </recommendedName>
</protein>
<evidence type="ECO:0000313" key="3">
    <source>
        <dbReference type="EMBL" id="KAL3765942.1"/>
    </source>
</evidence>
<keyword evidence="4" id="KW-1185">Reference proteome</keyword>
<evidence type="ECO:0000313" key="4">
    <source>
        <dbReference type="Proteomes" id="UP001530400"/>
    </source>
</evidence>
<comment type="caution">
    <text evidence="3">The sequence shown here is derived from an EMBL/GenBank/DDBJ whole genome shotgun (WGS) entry which is preliminary data.</text>
</comment>